<keyword evidence="4 5" id="KW-0472">Membrane</keyword>
<evidence type="ECO:0000256" key="4">
    <source>
        <dbReference type="ARBA" id="ARBA00023136"/>
    </source>
</evidence>
<keyword evidence="6" id="KW-0969">Cilium</keyword>
<dbReference type="Proteomes" id="UP001243623">
    <property type="component" value="Chromosome"/>
</dbReference>
<keyword evidence="6" id="KW-0282">Flagellum</keyword>
<accession>A0A9Y2AKR7</accession>
<dbReference type="GO" id="GO:0044781">
    <property type="term" value="P:bacterial-type flagellum organization"/>
    <property type="evidence" value="ECO:0007669"/>
    <property type="project" value="UniProtKB-UniRule"/>
</dbReference>
<dbReference type="NCBIfam" id="TIGR03500">
    <property type="entry name" value="FliO_TIGR"/>
    <property type="match status" value="1"/>
</dbReference>
<comment type="similarity">
    <text evidence="5">Belongs to the FliO/MopB family.</text>
</comment>
<comment type="subcellular location">
    <subcellularLocation>
        <location evidence="5">Cell membrane</location>
    </subcellularLocation>
    <subcellularLocation>
        <location evidence="5">Bacterial flagellum basal body</location>
    </subcellularLocation>
</comment>
<protein>
    <recommendedName>
        <fullName evidence="5">Flagellar protein</fullName>
    </recommendedName>
</protein>
<proteinExistence type="inferred from homology"/>
<evidence type="ECO:0000256" key="3">
    <source>
        <dbReference type="ARBA" id="ARBA00022989"/>
    </source>
</evidence>
<keyword evidence="3 5" id="KW-1133">Transmembrane helix</keyword>
<evidence type="ECO:0000313" key="6">
    <source>
        <dbReference type="EMBL" id="WIW71593.1"/>
    </source>
</evidence>
<dbReference type="GO" id="GO:0009425">
    <property type="term" value="C:bacterial-type flagellum basal body"/>
    <property type="evidence" value="ECO:0007669"/>
    <property type="project" value="UniProtKB-SubCell"/>
</dbReference>
<feature type="transmembrane region" description="Helical" evidence="5">
    <location>
        <begin position="53"/>
        <end position="73"/>
    </location>
</feature>
<evidence type="ECO:0000313" key="7">
    <source>
        <dbReference type="Proteomes" id="UP001243623"/>
    </source>
</evidence>
<name>A0A9Y2AKR7_9FIRM</name>
<dbReference type="InterPro" id="IPR022781">
    <property type="entry name" value="Flagellar_biosynth_FliO"/>
</dbReference>
<gene>
    <name evidence="6" type="primary">fliO</name>
    <name evidence="6" type="ORF">P3F81_04630</name>
</gene>
<evidence type="ECO:0000256" key="5">
    <source>
        <dbReference type="RuleBase" id="RU362064"/>
    </source>
</evidence>
<evidence type="ECO:0000256" key="2">
    <source>
        <dbReference type="ARBA" id="ARBA00022692"/>
    </source>
</evidence>
<sequence length="179" mass="20078">MKKKTYKIVWLLVAVMLLTFVHTIGYAETMQSGYLTYEEPTTQSSQSSWVSTIAYLFSLLVVFLFVAGMAYFVSKLIGQKLGGVGLSKSSRVLESLPLGANKSLCIVEMAGKVMLIGVSDHNITLLKEITDEMEIVKLRAQAEELKGQSDFNHIFEKQLISLEELSRRIPAMLKKKDHK</sequence>
<dbReference type="KEGG" id="sgbi:P3F81_04630"/>
<keyword evidence="7" id="KW-1185">Reference proteome</keyword>
<keyword evidence="6" id="KW-0966">Cell projection</keyword>
<dbReference type="AlphaFoldDB" id="A0A9Y2AKR7"/>
<organism evidence="6 7">
    <name type="scientific">Selenobaculum gibii</name>
    <dbReference type="NCBI Taxonomy" id="3054208"/>
    <lineage>
        <taxon>Bacteria</taxon>
        <taxon>Bacillati</taxon>
        <taxon>Bacillota</taxon>
        <taxon>Negativicutes</taxon>
        <taxon>Selenomonadales</taxon>
        <taxon>Selenomonadaceae</taxon>
        <taxon>Selenobaculum</taxon>
    </lineage>
</organism>
<keyword evidence="2 5" id="KW-0812">Transmembrane</keyword>
<dbReference type="RefSeq" id="WP_147668038.1">
    <property type="nucleotide sequence ID" value="NZ_CP120678.1"/>
</dbReference>
<dbReference type="GO" id="GO:0005886">
    <property type="term" value="C:plasma membrane"/>
    <property type="evidence" value="ECO:0007669"/>
    <property type="project" value="UniProtKB-SubCell"/>
</dbReference>
<keyword evidence="1 5" id="KW-1003">Cell membrane</keyword>
<keyword evidence="5" id="KW-0975">Bacterial flagellum</keyword>
<reference evidence="6" key="1">
    <citation type="submission" date="2023-03" db="EMBL/GenBank/DDBJ databases">
        <title>Selenobaculum gbiensis gen. nov. sp. nov., a new bacterium isolated from the gut microbiota of IBD patient.</title>
        <authorList>
            <person name="Yeo S."/>
            <person name="Park H."/>
            <person name="Huh C.S."/>
        </authorList>
    </citation>
    <scope>NUCLEOTIDE SEQUENCE</scope>
    <source>
        <strain evidence="6">ICN-92133</strain>
    </source>
</reference>
<dbReference type="EMBL" id="CP120678">
    <property type="protein sequence ID" value="WIW71593.1"/>
    <property type="molecule type" value="Genomic_DNA"/>
</dbReference>
<dbReference type="Pfam" id="PF04347">
    <property type="entry name" value="FliO"/>
    <property type="match status" value="1"/>
</dbReference>
<evidence type="ECO:0000256" key="1">
    <source>
        <dbReference type="ARBA" id="ARBA00022475"/>
    </source>
</evidence>